<organism evidence="2 3">
    <name type="scientific">Triparma columacea</name>
    <dbReference type="NCBI Taxonomy" id="722753"/>
    <lineage>
        <taxon>Eukaryota</taxon>
        <taxon>Sar</taxon>
        <taxon>Stramenopiles</taxon>
        <taxon>Ochrophyta</taxon>
        <taxon>Bolidophyceae</taxon>
        <taxon>Parmales</taxon>
        <taxon>Triparmaceae</taxon>
        <taxon>Triparma</taxon>
    </lineage>
</organism>
<evidence type="ECO:0000313" key="3">
    <source>
        <dbReference type="Proteomes" id="UP001165065"/>
    </source>
</evidence>
<reference evidence="3" key="1">
    <citation type="journal article" date="2023" name="Commun. Biol.">
        <title>Genome analysis of Parmales, the sister group of diatoms, reveals the evolutionary specialization of diatoms from phago-mixotrophs to photoautotrophs.</title>
        <authorList>
            <person name="Ban H."/>
            <person name="Sato S."/>
            <person name="Yoshikawa S."/>
            <person name="Yamada K."/>
            <person name="Nakamura Y."/>
            <person name="Ichinomiya M."/>
            <person name="Sato N."/>
            <person name="Blanc-Mathieu R."/>
            <person name="Endo H."/>
            <person name="Kuwata A."/>
            <person name="Ogata H."/>
        </authorList>
    </citation>
    <scope>NUCLEOTIDE SEQUENCE [LARGE SCALE GENOMIC DNA]</scope>
</reference>
<gene>
    <name evidence="2" type="ORF">TrCOL_g5612</name>
</gene>
<sequence length="156" mass="16870">MSDSDSSSSDHDIYSDMYSEIPSSITKSSITLPTKPTNVSGKRRKIEQLEDSGFGIDSAEGIQQLGEDALLPPEAVVGGGGVGDKIRRGEGGGAAFPGSVVGVRDDSVRVENSVLRSNISALYRTARAELRRRDREREGLKEEIKELKDKLKRYGG</sequence>
<protein>
    <submittedName>
        <fullName evidence="2">Uncharacterized protein</fullName>
    </submittedName>
</protein>
<dbReference type="EMBL" id="BRYA01000139">
    <property type="protein sequence ID" value="GMI40914.1"/>
    <property type="molecule type" value="Genomic_DNA"/>
</dbReference>
<keyword evidence="3" id="KW-1185">Reference proteome</keyword>
<evidence type="ECO:0000256" key="1">
    <source>
        <dbReference type="SAM" id="Coils"/>
    </source>
</evidence>
<proteinExistence type="predicted"/>
<evidence type="ECO:0000313" key="2">
    <source>
        <dbReference type="EMBL" id="GMI40914.1"/>
    </source>
</evidence>
<accession>A0A9W7L921</accession>
<feature type="coiled-coil region" evidence="1">
    <location>
        <begin position="123"/>
        <end position="150"/>
    </location>
</feature>
<name>A0A9W7L921_9STRA</name>
<keyword evidence="1" id="KW-0175">Coiled coil</keyword>
<comment type="caution">
    <text evidence="2">The sequence shown here is derived from an EMBL/GenBank/DDBJ whole genome shotgun (WGS) entry which is preliminary data.</text>
</comment>
<dbReference type="Proteomes" id="UP001165065">
    <property type="component" value="Unassembled WGS sequence"/>
</dbReference>
<dbReference type="AlphaFoldDB" id="A0A9W7L921"/>